<comment type="function">
    <text evidence="1">Required for respiratory activity and maintenance and expression of the mitochondrial genome.</text>
</comment>
<sequence>MVHKFDSKRPTSWNLPDLDKLPGGFRGKVYNKKDWNEYLDQNTATLDNEINGSKPSISQGKAPPAGWRKNSSLPQWLKNKYALKEKAMKVDLSNVKRLSPTTAKAIRKLHDEFPEELPNEKLAEFFKVSPLAIAKILKSRWTPSEKEFEKSEKRWEKYVTKQVSRKMVESKFTEFIEETERRIKMEMPPFFKQQLHEHYMKHGIDHVKNDFEELNRARIEREKLKDGKLSNYLNSAMVDENHKIPE</sequence>
<dbReference type="Pfam" id="PF06413">
    <property type="entry name" value="Neugrin"/>
    <property type="match status" value="1"/>
</dbReference>
<evidence type="ECO:0000256" key="2">
    <source>
        <dbReference type="ARBA" id="ARBA00004173"/>
    </source>
</evidence>
<dbReference type="InterPro" id="IPR010487">
    <property type="entry name" value="NGRN/Rrg9"/>
</dbReference>
<dbReference type="GO" id="GO:0005739">
    <property type="term" value="C:mitochondrion"/>
    <property type="evidence" value="ECO:0007669"/>
    <property type="project" value="UniProtKB-SubCell"/>
</dbReference>
<evidence type="ECO:0000313" key="7">
    <source>
        <dbReference type="Proteomes" id="UP000094455"/>
    </source>
</evidence>
<dbReference type="Proteomes" id="UP000094455">
    <property type="component" value="Unassembled WGS sequence"/>
</dbReference>
<feature type="region of interest" description="Disordered" evidence="5">
    <location>
        <begin position="46"/>
        <end position="71"/>
    </location>
</feature>
<dbReference type="AlphaFoldDB" id="A0A1E3NIU0"/>
<dbReference type="PANTHER" id="PTHR13475">
    <property type="entry name" value="NEUGRIN"/>
    <property type="match status" value="1"/>
</dbReference>
<dbReference type="EMBL" id="KV454005">
    <property type="protein sequence ID" value="ODQ45273.1"/>
    <property type="molecule type" value="Genomic_DNA"/>
</dbReference>
<comment type="similarity">
    <text evidence="3">Belongs to the RRG9 family.</text>
</comment>
<proteinExistence type="inferred from homology"/>
<organism evidence="6 7">
    <name type="scientific">Pichia membranifaciens NRRL Y-2026</name>
    <dbReference type="NCBI Taxonomy" id="763406"/>
    <lineage>
        <taxon>Eukaryota</taxon>
        <taxon>Fungi</taxon>
        <taxon>Dikarya</taxon>
        <taxon>Ascomycota</taxon>
        <taxon>Saccharomycotina</taxon>
        <taxon>Pichiomycetes</taxon>
        <taxon>Pichiales</taxon>
        <taxon>Pichiaceae</taxon>
        <taxon>Pichia</taxon>
    </lineage>
</organism>
<gene>
    <name evidence="6" type="ORF">PICMEDRAFT_74044</name>
</gene>
<evidence type="ECO:0000256" key="4">
    <source>
        <dbReference type="ARBA" id="ARBA00013566"/>
    </source>
</evidence>
<comment type="subcellular location">
    <subcellularLocation>
        <location evidence="2">Mitochondrion</location>
    </subcellularLocation>
</comment>
<keyword evidence="7" id="KW-1185">Reference proteome</keyword>
<dbReference type="OrthoDB" id="5578174at2759"/>
<dbReference type="PANTHER" id="PTHR13475:SF3">
    <property type="entry name" value="NEUGRIN"/>
    <property type="match status" value="1"/>
</dbReference>
<evidence type="ECO:0000256" key="3">
    <source>
        <dbReference type="ARBA" id="ARBA00010895"/>
    </source>
</evidence>
<evidence type="ECO:0000313" key="6">
    <source>
        <dbReference type="EMBL" id="ODQ45273.1"/>
    </source>
</evidence>
<evidence type="ECO:0000256" key="1">
    <source>
        <dbReference type="ARBA" id="ARBA00003548"/>
    </source>
</evidence>
<evidence type="ECO:0000256" key="5">
    <source>
        <dbReference type="SAM" id="MobiDB-lite"/>
    </source>
</evidence>
<dbReference type="GeneID" id="30181348"/>
<dbReference type="GO" id="GO:0005634">
    <property type="term" value="C:nucleus"/>
    <property type="evidence" value="ECO:0007669"/>
    <property type="project" value="TreeGrafter"/>
</dbReference>
<accession>A0A1E3NIU0</accession>
<feature type="compositionally biased region" description="Polar residues" evidence="5">
    <location>
        <begin position="46"/>
        <end position="59"/>
    </location>
</feature>
<protein>
    <recommendedName>
        <fullName evidence="4">Required for respiratory growth protein 9, mitochondrial</fullName>
    </recommendedName>
</protein>
<dbReference type="RefSeq" id="XP_019016386.1">
    <property type="nucleotide sequence ID" value="XM_019164661.1"/>
</dbReference>
<dbReference type="STRING" id="763406.A0A1E3NIU0"/>
<name>A0A1E3NIU0_9ASCO</name>
<reference evidence="6 7" key="1">
    <citation type="journal article" date="2016" name="Proc. Natl. Acad. Sci. U.S.A.">
        <title>Comparative genomics of biotechnologically important yeasts.</title>
        <authorList>
            <person name="Riley R."/>
            <person name="Haridas S."/>
            <person name="Wolfe K.H."/>
            <person name="Lopes M.R."/>
            <person name="Hittinger C.T."/>
            <person name="Goeker M."/>
            <person name="Salamov A.A."/>
            <person name="Wisecaver J.H."/>
            <person name="Long T.M."/>
            <person name="Calvey C.H."/>
            <person name="Aerts A.L."/>
            <person name="Barry K.W."/>
            <person name="Choi C."/>
            <person name="Clum A."/>
            <person name="Coughlan A.Y."/>
            <person name="Deshpande S."/>
            <person name="Douglass A.P."/>
            <person name="Hanson S.J."/>
            <person name="Klenk H.-P."/>
            <person name="LaButti K.M."/>
            <person name="Lapidus A."/>
            <person name="Lindquist E.A."/>
            <person name="Lipzen A.M."/>
            <person name="Meier-Kolthoff J.P."/>
            <person name="Ohm R.A."/>
            <person name="Otillar R.P."/>
            <person name="Pangilinan J.L."/>
            <person name="Peng Y."/>
            <person name="Rokas A."/>
            <person name="Rosa C.A."/>
            <person name="Scheuner C."/>
            <person name="Sibirny A.A."/>
            <person name="Slot J.C."/>
            <person name="Stielow J.B."/>
            <person name="Sun H."/>
            <person name="Kurtzman C.P."/>
            <person name="Blackwell M."/>
            <person name="Grigoriev I.V."/>
            <person name="Jeffries T.W."/>
        </authorList>
    </citation>
    <scope>NUCLEOTIDE SEQUENCE [LARGE SCALE GENOMIC DNA]</scope>
    <source>
        <strain evidence="6 7">NRRL Y-2026</strain>
    </source>
</reference>